<protein>
    <submittedName>
        <fullName evidence="2">Uncharacterized protein</fullName>
    </submittedName>
</protein>
<evidence type="ECO:0000313" key="3">
    <source>
        <dbReference type="Proteomes" id="UP001341281"/>
    </source>
</evidence>
<dbReference type="AlphaFoldDB" id="A0AAQ3PUY3"/>
<dbReference type="Proteomes" id="UP001341281">
    <property type="component" value="Chromosome 01"/>
</dbReference>
<feature type="region of interest" description="Disordered" evidence="1">
    <location>
        <begin position="119"/>
        <end position="158"/>
    </location>
</feature>
<evidence type="ECO:0000256" key="1">
    <source>
        <dbReference type="SAM" id="MobiDB-lite"/>
    </source>
</evidence>
<gene>
    <name evidence="2" type="ORF">U9M48_004131</name>
</gene>
<sequence>MPATSPSAPHLLLPCHGALFLSNPFSLFHAQAAEDPHLPMALSLLLPLRLQAAAARKRAAAPCFSHGAPPSFLSAIERQQLPIHGVPPSCSPSWVPLHQDPRAAVADFMAPPLSLAQPSSSSPATFQAAAQASALSTPSATGRQPPHPLGRSPSAPSCRPALHLPGARWVFDEMTIRVAATRLLSIHAQAAT</sequence>
<evidence type="ECO:0000313" key="2">
    <source>
        <dbReference type="EMBL" id="WVZ53149.1"/>
    </source>
</evidence>
<dbReference type="EMBL" id="CP144745">
    <property type="protein sequence ID" value="WVZ53149.1"/>
    <property type="molecule type" value="Genomic_DNA"/>
</dbReference>
<organism evidence="2 3">
    <name type="scientific">Paspalum notatum var. saurae</name>
    <dbReference type="NCBI Taxonomy" id="547442"/>
    <lineage>
        <taxon>Eukaryota</taxon>
        <taxon>Viridiplantae</taxon>
        <taxon>Streptophyta</taxon>
        <taxon>Embryophyta</taxon>
        <taxon>Tracheophyta</taxon>
        <taxon>Spermatophyta</taxon>
        <taxon>Magnoliopsida</taxon>
        <taxon>Liliopsida</taxon>
        <taxon>Poales</taxon>
        <taxon>Poaceae</taxon>
        <taxon>PACMAD clade</taxon>
        <taxon>Panicoideae</taxon>
        <taxon>Andropogonodae</taxon>
        <taxon>Paspaleae</taxon>
        <taxon>Paspalinae</taxon>
        <taxon>Paspalum</taxon>
    </lineage>
</organism>
<accession>A0AAQ3PUY3</accession>
<feature type="compositionally biased region" description="Low complexity" evidence="1">
    <location>
        <begin position="119"/>
        <end position="141"/>
    </location>
</feature>
<reference evidence="2 3" key="1">
    <citation type="submission" date="2024-02" db="EMBL/GenBank/DDBJ databases">
        <title>High-quality chromosome-scale genome assembly of Pensacola bahiagrass (Paspalum notatum Flugge var. saurae).</title>
        <authorList>
            <person name="Vega J.M."/>
            <person name="Podio M."/>
            <person name="Orjuela J."/>
            <person name="Siena L.A."/>
            <person name="Pessino S.C."/>
            <person name="Combes M.C."/>
            <person name="Mariac C."/>
            <person name="Albertini E."/>
            <person name="Pupilli F."/>
            <person name="Ortiz J.P.A."/>
            <person name="Leblanc O."/>
        </authorList>
    </citation>
    <scope>NUCLEOTIDE SEQUENCE [LARGE SCALE GENOMIC DNA]</scope>
    <source>
        <strain evidence="2">R1</strain>
        <tissue evidence="2">Leaf</tissue>
    </source>
</reference>
<proteinExistence type="predicted"/>
<keyword evidence="3" id="KW-1185">Reference proteome</keyword>
<name>A0AAQ3PUY3_PASNO</name>